<evidence type="ECO:0000256" key="1">
    <source>
        <dbReference type="ARBA" id="ARBA00004442"/>
    </source>
</evidence>
<accession>A0A653QZQ4</accession>
<dbReference type="RefSeq" id="WP_159302557.1">
    <property type="nucleotide sequence ID" value="NZ_LR733271.1"/>
</dbReference>
<keyword evidence="6" id="KW-1185">Reference proteome</keyword>
<dbReference type="Proteomes" id="UP000430202">
    <property type="component" value="Unassembled WGS sequence"/>
</dbReference>
<dbReference type="SUPFAM" id="SSF49464">
    <property type="entry name" value="Carboxypeptidase regulatory domain-like"/>
    <property type="match status" value="1"/>
</dbReference>
<evidence type="ECO:0000256" key="2">
    <source>
        <dbReference type="ARBA" id="ARBA00023136"/>
    </source>
</evidence>
<keyword evidence="5" id="KW-0675">Receptor</keyword>
<dbReference type="EMBL" id="CABWLR010000002">
    <property type="protein sequence ID" value="VXB47984.1"/>
    <property type="molecule type" value="Genomic_DNA"/>
</dbReference>
<dbReference type="InterPro" id="IPR008969">
    <property type="entry name" value="CarboxyPept-like_regulatory"/>
</dbReference>
<sequence>MTRNIYLSSIFFLTFYLAIAQDFSINGLVIDENNAPVVLANVILMGEDGEFIKGTVTNDQGGYEIKSVSSGSYRIVASYIANTVESDLFTITDTIEIAPLVLTSSQELDEVVVTQHKPKLEQLADRHIFNIENTSISDSDIWDVLKRTPGVMVMNNRLYVNGSSKVNIMINGKLVNLPEEDVINLLSGSSASNVQSIEVITSPPAKYSAEGGLLIDIKMKKNLVAGYNGAVFNKYTQGVLPKHTVGTDHFFKGKMIDFTTNYSFSHNRNWTRYTDVTTFFENGQENELWTAEQKSITKEKSHNLNLFLDIQLNDKNIISLSSTSSFSPDRITEYTSTTDIENNNEVLTARLKGLNILNDDTFNSSNYLDWVHKLNDDGAEISTNAHFTYYDSKDNQELNNDIVEGFTENTSENTLNLKSDQIINLFSAQTDLTLPLSEQSTFETGLRFANINSEASILQTGFDDNVDSINPTGSGIFNYDEQIYAGYISFSNNWDKWKLNAGLRGEYTDTKGDLDVLSLSNSNSYFDLFPNLSMSYTKDKNAFMLKYYRRITRARYSSINPFQYYLSANSIFEGNPNLKPAYRSYVEVDYVFDKDYKFALFTSIKSDEQVQQFIQDNTTNTLKAQYVNLETNYNFGADVSVSKYLTSYWYFYFLASHYYNQNSFVDLESDAVIENSIWTTYIRANNYFTLLKDESLYADMAFTYISPYVKGNASFRSYSKLGINFRKTFWNKDASVSVGVEDIFNTGNTYSTRNYLDQNNSTSTRPENRLFVLGFRYKFGNTKIRDNSKSKHTDENKRL</sequence>
<keyword evidence="3" id="KW-0998">Cell outer membrane</keyword>
<protein>
    <submittedName>
        <fullName evidence="5">Outer membrane receptor proteins, mostly Fe transport</fullName>
    </submittedName>
</protein>
<dbReference type="Pfam" id="PF13715">
    <property type="entry name" value="CarbopepD_reg_2"/>
    <property type="match status" value="1"/>
</dbReference>
<name>A0A653QZQ4_9FLAO</name>
<dbReference type="GO" id="GO:0009279">
    <property type="term" value="C:cell outer membrane"/>
    <property type="evidence" value="ECO:0007669"/>
    <property type="project" value="UniProtKB-SubCell"/>
</dbReference>
<dbReference type="InterPro" id="IPR041700">
    <property type="entry name" value="OMP_b-brl_3"/>
</dbReference>
<dbReference type="Gene3D" id="2.40.170.20">
    <property type="entry name" value="TonB-dependent receptor, beta-barrel domain"/>
    <property type="match status" value="1"/>
</dbReference>
<dbReference type="AlphaFoldDB" id="A0A653QZQ4"/>
<dbReference type="Pfam" id="PF14905">
    <property type="entry name" value="OMP_b-brl_3"/>
    <property type="match status" value="1"/>
</dbReference>
<dbReference type="Gene3D" id="2.60.40.1120">
    <property type="entry name" value="Carboxypeptidase-like, regulatory domain"/>
    <property type="match status" value="1"/>
</dbReference>
<evidence type="ECO:0000259" key="4">
    <source>
        <dbReference type="Pfam" id="PF14905"/>
    </source>
</evidence>
<comment type="subcellular location">
    <subcellularLocation>
        <location evidence="1">Cell outer membrane</location>
    </subcellularLocation>
</comment>
<dbReference type="InterPro" id="IPR037066">
    <property type="entry name" value="Plug_dom_sf"/>
</dbReference>
<evidence type="ECO:0000313" key="5">
    <source>
        <dbReference type="EMBL" id="VXB47984.1"/>
    </source>
</evidence>
<organism evidence="5 6">
    <name type="scientific">Maribacter litoralis</name>
    <dbReference type="NCBI Taxonomy" id="2059726"/>
    <lineage>
        <taxon>Bacteria</taxon>
        <taxon>Pseudomonadati</taxon>
        <taxon>Bacteroidota</taxon>
        <taxon>Flavobacteriia</taxon>
        <taxon>Flavobacteriales</taxon>
        <taxon>Flavobacteriaceae</taxon>
        <taxon>Maribacter</taxon>
    </lineage>
</organism>
<keyword evidence="2" id="KW-0472">Membrane</keyword>
<dbReference type="Gene3D" id="2.170.130.10">
    <property type="entry name" value="TonB-dependent receptor, plug domain"/>
    <property type="match status" value="1"/>
</dbReference>
<dbReference type="SUPFAM" id="SSF56935">
    <property type="entry name" value="Porins"/>
    <property type="match status" value="1"/>
</dbReference>
<feature type="domain" description="Outer membrane protein beta-barrel" evidence="4">
    <location>
        <begin position="372"/>
        <end position="777"/>
    </location>
</feature>
<dbReference type="InterPro" id="IPR036942">
    <property type="entry name" value="Beta-barrel_TonB_sf"/>
</dbReference>
<gene>
    <name evidence="5" type="ORF">MARI151_20700</name>
</gene>
<evidence type="ECO:0000256" key="3">
    <source>
        <dbReference type="ARBA" id="ARBA00023237"/>
    </source>
</evidence>
<evidence type="ECO:0000313" key="6">
    <source>
        <dbReference type="Proteomes" id="UP000430202"/>
    </source>
</evidence>
<reference evidence="5 6" key="1">
    <citation type="submission" date="2019-10" db="EMBL/GenBank/DDBJ databases">
        <authorList>
            <person name="Karimi E."/>
        </authorList>
    </citation>
    <scope>NUCLEOTIDE SEQUENCE [LARGE SCALE GENOMIC DNA]</scope>
    <source>
        <strain evidence="5">Maribacter sp. 151</strain>
    </source>
</reference>
<proteinExistence type="predicted"/>